<keyword evidence="2" id="KW-0802">TPR repeat</keyword>
<proteinExistence type="predicted"/>
<evidence type="ECO:0000256" key="1">
    <source>
        <dbReference type="ARBA" id="ARBA00022737"/>
    </source>
</evidence>
<dbReference type="Proteomes" id="UP001189624">
    <property type="component" value="Chromosome 9"/>
</dbReference>
<dbReference type="PANTHER" id="PTHR16193">
    <property type="entry name" value="TETRATRICOPEPTIDE REPEAT PROTEIN 27"/>
    <property type="match status" value="1"/>
</dbReference>
<reference evidence="3" key="1">
    <citation type="submission" date="2023-10" db="EMBL/GenBank/DDBJ databases">
        <authorList>
            <person name="Domelevo Entfellner J.-B."/>
        </authorList>
    </citation>
    <scope>NUCLEOTIDE SEQUENCE</scope>
</reference>
<dbReference type="PANTHER" id="PTHR16193:SF0">
    <property type="entry name" value="TETRATRICOPEPTIDE REPEAT PROTEIN 27"/>
    <property type="match status" value="1"/>
</dbReference>
<keyword evidence="4" id="KW-1185">Reference proteome</keyword>
<accession>A0AA86T141</accession>
<dbReference type="Gramene" id="rna-AYBTSS11_LOCUS26831">
    <property type="protein sequence ID" value="CAJ1974749.1"/>
    <property type="gene ID" value="gene-AYBTSS11_LOCUS26831"/>
</dbReference>
<dbReference type="AlphaFoldDB" id="A0AA86T141"/>
<dbReference type="InterPro" id="IPR044244">
    <property type="entry name" value="TTC27/Emw1"/>
</dbReference>
<gene>
    <name evidence="3" type="ORF">AYBTSS11_LOCUS26831</name>
</gene>
<name>A0AA86T141_9FABA</name>
<evidence type="ECO:0000313" key="3">
    <source>
        <dbReference type="EMBL" id="CAJ1974749.1"/>
    </source>
</evidence>
<protein>
    <submittedName>
        <fullName evidence="3">Uncharacterized protein</fullName>
    </submittedName>
</protein>
<organism evidence="3 4">
    <name type="scientific">Sphenostylis stenocarpa</name>
    <dbReference type="NCBI Taxonomy" id="92480"/>
    <lineage>
        <taxon>Eukaryota</taxon>
        <taxon>Viridiplantae</taxon>
        <taxon>Streptophyta</taxon>
        <taxon>Embryophyta</taxon>
        <taxon>Tracheophyta</taxon>
        <taxon>Spermatophyta</taxon>
        <taxon>Magnoliopsida</taxon>
        <taxon>eudicotyledons</taxon>
        <taxon>Gunneridae</taxon>
        <taxon>Pentapetalae</taxon>
        <taxon>rosids</taxon>
        <taxon>fabids</taxon>
        <taxon>Fabales</taxon>
        <taxon>Fabaceae</taxon>
        <taxon>Papilionoideae</taxon>
        <taxon>50 kb inversion clade</taxon>
        <taxon>NPAAA clade</taxon>
        <taxon>indigoferoid/millettioid clade</taxon>
        <taxon>Phaseoleae</taxon>
        <taxon>Sphenostylis</taxon>
    </lineage>
</organism>
<sequence length="233" mass="26065">MLLMRLKDLCVEIGSLSWWLARVLLLQQRVLDGRSSSLSDLLHVYMSESLQKFGTSELVQSYWEDGLRDGESLDIASILHLEAGIMEYRYGRVDSCRMHFELAEMAAGLQLSVTGVLGFRTLHQAEPKAQMVLVTNTNTSNVDNCSLKGTGIQTPDSNNGEDNWNLHQCETSEVSDILRIPKLLENDDSKTKPEGMENGAPVSPNLTAIQQAVILAYCVLIEKSSRHDELQRR</sequence>
<dbReference type="EMBL" id="OY731406">
    <property type="protein sequence ID" value="CAJ1974749.1"/>
    <property type="molecule type" value="Genomic_DNA"/>
</dbReference>
<keyword evidence="1" id="KW-0677">Repeat</keyword>
<evidence type="ECO:0000313" key="4">
    <source>
        <dbReference type="Proteomes" id="UP001189624"/>
    </source>
</evidence>
<evidence type="ECO:0000256" key="2">
    <source>
        <dbReference type="ARBA" id="ARBA00022803"/>
    </source>
</evidence>